<dbReference type="InterPro" id="IPR050627">
    <property type="entry name" value="Nitroreductase/BluB"/>
</dbReference>
<reference evidence="2 3" key="1">
    <citation type="submission" date="2006-10" db="EMBL/GenBank/DDBJ databases">
        <title>Complete sequence of chromosome of Pelobacter propionicus DSM 2379.</title>
        <authorList>
            <consortium name="US DOE Joint Genome Institute"/>
            <person name="Copeland A."/>
            <person name="Lucas S."/>
            <person name="Lapidus A."/>
            <person name="Barry K."/>
            <person name="Detter J.C."/>
            <person name="Glavina del Rio T."/>
            <person name="Hammon N."/>
            <person name="Israni S."/>
            <person name="Dalin E."/>
            <person name="Tice H."/>
            <person name="Pitluck S."/>
            <person name="Saunders E."/>
            <person name="Brettin T."/>
            <person name="Bruce D."/>
            <person name="Han C."/>
            <person name="Tapia R."/>
            <person name="Schmutz J."/>
            <person name="Larimer F."/>
            <person name="Land M."/>
            <person name="Hauser L."/>
            <person name="Kyrpides N."/>
            <person name="Kim E."/>
            <person name="Lovley D."/>
            <person name="Richardson P."/>
        </authorList>
    </citation>
    <scope>NUCLEOTIDE SEQUENCE [LARGE SCALE GENOMIC DNA]</scope>
    <source>
        <strain evidence="3">DSM 2379 / NBRC 103807 / OttBd1</strain>
    </source>
</reference>
<evidence type="ECO:0000313" key="3">
    <source>
        <dbReference type="Proteomes" id="UP000006732"/>
    </source>
</evidence>
<organism evidence="2 3">
    <name type="scientific">Pelobacter propionicus (strain DSM 2379 / NBRC 103807 / OttBd1)</name>
    <dbReference type="NCBI Taxonomy" id="338966"/>
    <lineage>
        <taxon>Bacteria</taxon>
        <taxon>Pseudomonadati</taxon>
        <taxon>Thermodesulfobacteriota</taxon>
        <taxon>Desulfuromonadia</taxon>
        <taxon>Desulfuromonadales</taxon>
        <taxon>Desulfuromonadaceae</taxon>
        <taxon>Pelobacter</taxon>
    </lineage>
</organism>
<name>A1ARJ1_PELPD</name>
<dbReference type="CDD" id="cd02136">
    <property type="entry name" value="PnbA_NfnB-like"/>
    <property type="match status" value="1"/>
</dbReference>
<dbReference type="EMBL" id="CP000482">
    <property type="protein sequence ID" value="ABK99961.1"/>
    <property type="molecule type" value="Genomic_DNA"/>
</dbReference>
<dbReference type="KEGG" id="ppd:Ppro_2354"/>
<dbReference type="Gene3D" id="3.40.109.10">
    <property type="entry name" value="NADH Oxidase"/>
    <property type="match status" value="1"/>
</dbReference>
<dbReference type="PANTHER" id="PTHR23026:SF123">
    <property type="entry name" value="NAD(P)H NITROREDUCTASE RV3131-RELATED"/>
    <property type="match status" value="1"/>
</dbReference>
<keyword evidence="3" id="KW-1185">Reference proteome</keyword>
<protein>
    <submittedName>
        <fullName evidence="2">Nitroreductase</fullName>
    </submittedName>
</protein>
<dbReference type="GO" id="GO:0016491">
    <property type="term" value="F:oxidoreductase activity"/>
    <property type="evidence" value="ECO:0007669"/>
    <property type="project" value="InterPro"/>
</dbReference>
<feature type="domain" description="Nitroreductase" evidence="1">
    <location>
        <begin position="9"/>
        <end position="168"/>
    </location>
</feature>
<gene>
    <name evidence="2" type="ordered locus">Ppro_2354</name>
</gene>
<dbReference type="Pfam" id="PF00881">
    <property type="entry name" value="Nitroreductase"/>
    <property type="match status" value="1"/>
</dbReference>
<dbReference type="PANTHER" id="PTHR23026">
    <property type="entry name" value="NADPH NITROREDUCTASE"/>
    <property type="match status" value="1"/>
</dbReference>
<dbReference type="InterPro" id="IPR000415">
    <property type="entry name" value="Nitroreductase-like"/>
</dbReference>
<dbReference type="InterPro" id="IPR029479">
    <property type="entry name" value="Nitroreductase"/>
</dbReference>
<evidence type="ECO:0000313" key="2">
    <source>
        <dbReference type="EMBL" id="ABK99961.1"/>
    </source>
</evidence>
<evidence type="ECO:0000259" key="1">
    <source>
        <dbReference type="Pfam" id="PF00881"/>
    </source>
</evidence>
<dbReference type="AlphaFoldDB" id="A1ARJ1"/>
<sequence length="190" mass="21983">MDSLTTIMKRRSSCRKFSAEALPRETIEALINTAVWAPSGSNNQPWRFVVIFDRERLKRLSDTAKEKWLANMEDAPFIRQYEKWMNNPEFNIFYNAPALIVIYGDSKAHWQVYDCSMVAQNINLLAEEQGLGCCWIGFAHNVLDEPEVKKELGMPEEYELVAPLIIGYPAVKREQSENPIKRKPVEINFL</sequence>
<dbReference type="RefSeq" id="WP_011736217.1">
    <property type="nucleotide sequence ID" value="NC_008609.1"/>
</dbReference>
<proteinExistence type="predicted"/>
<dbReference type="SUPFAM" id="SSF55469">
    <property type="entry name" value="FMN-dependent nitroreductase-like"/>
    <property type="match status" value="1"/>
</dbReference>
<accession>A1ARJ1</accession>
<dbReference type="HOGENOM" id="CLU_070764_7_0_7"/>
<dbReference type="Proteomes" id="UP000006732">
    <property type="component" value="Chromosome"/>
</dbReference>
<dbReference type="STRING" id="338966.Ppro_2354"/>
<dbReference type="eggNOG" id="COG0778">
    <property type="taxonomic scope" value="Bacteria"/>
</dbReference>
<dbReference type="OrthoDB" id="9809288at2"/>